<feature type="compositionally biased region" description="Basic residues" evidence="8">
    <location>
        <begin position="1131"/>
        <end position="1141"/>
    </location>
</feature>
<feature type="compositionally biased region" description="Low complexity" evidence="8">
    <location>
        <begin position="1043"/>
        <end position="1052"/>
    </location>
</feature>
<dbReference type="OrthoDB" id="7326421at2759"/>
<feature type="region of interest" description="Disordered" evidence="8">
    <location>
        <begin position="1311"/>
        <end position="1350"/>
    </location>
</feature>
<dbReference type="GO" id="GO:0003723">
    <property type="term" value="F:RNA binding"/>
    <property type="evidence" value="ECO:0007669"/>
    <property type="project" value="UniProtKB-KW"/>
</dbReference>
<dbReference type="InterPro" id="IPR034605">
    <property type="entry name" value="PGC-1"/>
</dbReference>
<keyword evidence="4" id="KW-0805">Transcription regulation</keyword>
<evidence type="ECO:0000256" key="2">
    <source>
        <dbReference type="ARBA" id="ARBA00022553"/>
    </source>
</evidence>
<feature type="compositionally biased region" description="Pro residues" evidence="8">
    <location>
        <begin position="1534"/>
        <end position="1544"/>
    </location>
</feature>
<dbReference type="GO" id="GO:0003712">
    <property type="term" value="F:transcription coregulator activity"/>
    <property type="evidence" value="ECO:0007669"/>
    <property type="project" value="InterPro"/>
</dbReference>
<keyword evidence="11" id="KW-1185">Reference proteome</keyword>
<keyword evidence="2" id="KW-0597">Phosphoprotein</keyword>
<feature type="compositionally biased region" description="Basic and acidic residues" evidence="8">
    <location>
        <begin position="992"/>
        <end position="1022"/>
    </location>
</feature>
<feature type="compositionally biased region" description="Gly residues" evidence="8">
    <location>
        <begin position="1701"/>
        <end position="1721"/>
    </location>
</feature>
<evidence type="ECO:0000256" key="7">
    <source>
        <dbReference type="SAM" id="Coils"/>
    </source>
</evidence>
<dbReference type="PANTHER" id="PTHR15528:SF11">
    <property type="entry name" value="FI18188P1"/>
    <property type="match status" value="1"/>
</dbReference>
<evidence type="ECO:0000256" key="3">
    <source>
        <dbReference type="ARBA" id="ARBA00022884"/>
    </source>
</evidence>
<feature type="compositionally biased region" description="Low complexity" evidence="8">
    <location>
        <begin position="1611"/>
        <end position="1625"/>
    </location>
</feature>
<gene>
    <name evidence="10" type="ORF">BDZ85DRAFT_316419</name>
</gene>
<feature type="region of interest" description="Disordered" evidence="8">
    <location>
        <begin position="1196"/>
        <end position="1259"/>
    </location>
</feature>
<feature type="compositionally biased region" description="Pro residues" evidence="8">
    <location>
        <begin position="1412"/>
        <end position="1423"/>
    </location>
</feature>
<feature type="region of interest" description="Disordered" evidence="8">
    <location>
        <begin position="930"/>
        <end position="1152"/>
    </location>
</feature>
<feature type="compositionally biased region" description="Polar residues" evidence="8">
    <location>
        <begin position="439"/>
        <end position="460"/>
    </location>
</feature>
<feature type="compositionally biased region" description="Polar residues" evidence="8">
    <location>
        <begin position="930"/>
        <end position="971"/>
    </location>
</feature>
<feature type="compositionally biased region" description="Basic and acidic residues" evidence="8">
    <location>
        <begin position="1115"/>
        <end position="1130"/>
    </location>
</feature>
<evidence type="ECO:0000313" key="11">
    <source>
        <dbReference type="Proteomes" id="UP000799538"/>
    </source>
</evidence>
<evidence type="ECO:0000256" key="1">
    <source>
        <dbReference type="ARBA" id="ARBA00004123"/>
    </source>
</evidence>
<keyword evidence="7" id="KW-0175">Coiled coil</keyword>
<keyword evidence="6" id="KW-0539">Nucleus</keyword>
<feature type="region of interest" description="Disordered" evidence="8">
    <location>
        <begin position="779"/>
        <end position="838"/>
    </location>
</feature>
<sequence length="1733" mass="187793">MSNGLSRRQSQSSKKSGASIHPAPAPTLTPENAEQGLQASATTGELLLVGQGNQVLVLRHGTLAIERRFEKHREDVVWLAVDNISERGNGRLAVSYDTGNTAIIWDIHTGDEITRFAAYEPIKVAAWMRNGNVVFGNSTGNIILFDPATSEHISTRTIFDPITAIAPYVDCRTYAVGYMNGSIMIISIHPTFTIHYTLSTQRRPSPVATVAWHSGAGRHKTDMLATQTADGDMRVWNVPRADGKAHQCLAIRIMSLDEGIVSGPNWFGWSRNGRIIQHSDRRTRLHDMRTKQVVVQPLNVPEGLTSICNFGATSAMFTVHNNWVIQQWDVNPEGDAFMVKSVQHIPANVPPSPPGSIDESKGTTLPPVLPTFSESEVSESERSTMSPLQRIAREMDELEEERERRDRLAPLSPGSSRSSTSSKSSGRRLPNYLYDKPSSRTSNGSRDSTEFSMSMAQSQPRNRESASIRSSTSYRSSLLRKEVMRSPDDPTPTEILDLFPVTRARLHDVVFRAPDYGEGTRTPDLLRKEMLRIVFGWSEDIRLLIRDEMMRHPPGSSRAVLLAKWLGELGSDSMISMMGSDSMSSSDWMLLALGSIGKDSQKKVGEAFVQRLLEKGDIHPAVAILLGLGEFDDAIEAYVSQRCFMEALLLTCLTMPANWERQCFLLRKWGEVAVKTGSPELAVRIFSCTSEETTGPWFSPRAQDAVYTAQKEQVLGPASMSPPGSPPSAGPSARFNAKNASLKLITTFGTKGVPVLTKVDDITPMNSIGADGVTPIAMSALSPGGQNTWLRENRRERDPASARSARTATPGAFGRKRLPSRDQKLRTPQETPQTASRDFAISTIIDDGPATVLKSHRRVSSLGGEALPETLSPAKYQPGDRKVSDPSYLPSPAVGVFNRLKEEGHARNGSRHRMPDGLEVKVYQTFAEGTTSPALSTHATSRSGISMSSSLTGRSGATSPPLTANSATSSVKGRARDPYMNSVEQARITARATRERSKARAESKSRRRKDRSESRGRHDVKYIRPAKRSPSSPVPMSPDEVLAATQAAAATREAAERVTSPVDRLQTRDRSRRPGRERSRARSPERLAVGRGRSDQRQDGSMARSPSSPLPKSPEMTDKKDGATDSDGQRVRLRSSSRKPLPRATSTTRDAELYRAIREDSGLGLTSAAEAKSILSRKELAAKELEERRLSLVRRPSAPAIPMPSELNRRPQMAPRYHTELGESPTSFAPPYSGNPSRSQSVDAESMGRPFPRAGGPPNLAIGLPATPKAMMHPRYMAESRESIPEVPPIPAIHDSPQEDQLGPLLPSTTYSQPAPEPRCASAPIERNDIHPAYRNAKTPNPSSASGFRRNSLRTHARSQTHDGPMIPAPHQRSPSIVTASIDETLASDPVVVVKTVDLDPPLLPELQHLAGPPPPPPIPMPPSLSQEDSRHSAHEGYSSAGTIDISLDPSTSPSQTRPHLPDQRASTASPTQQHRRGRNSISDSKSFGSRIRNVTERMRSTSRSNNKSPTISGPMNAVGTTIAQSSPYETVLPPFPAHAPPGPTGSLGRSHARRESLSSLRTTGAKSPYETTLGNYSATNTPLHEHPTSHLPSRPGTALSRPGTAPLEHASGSRSASAMGGTMATGYFDSASTSESQQRKGSTPGLPSSGYVRHPKEIRANMPPEMLQQGVYVPPAAGWGREREGSVGPSVGGRGREGGVGRNNGGGGGREGSVGPNNGGRGRKGSVSLGNV</sequence>
<feature type="compositionally biased region" description="Polar residues" evidence="8">
    <location>
        <begin position="1502"/>
        <end position="1529"/>
    </location>
</feature>
<dbReference type="InterPro" id="IPR056421">
    <property type="entry name" value="TPR_GEMI5"/>
</dbReference>
<evidence type="ECO:0000256" key="4">
    <source>
        <dbReference type="ARBA" id="ARBA00023015"/>
    </source>
</evidence>
<feature type="compositionally biased region" description="Polar residues" evidence="8">
    <location>
        <begin position="1449"/>
        <end position="1458"/>
    </location>
</feature>
<feature type="compositionally biased region" description="Polar residues" evidence="8">
    <location>
        <begin position="1234"/>
        <end position="1243"/>
    </location>
</feature>
<dbReference type="Pfam" id="PF23774">
    <property type="entry name" value="TPR_GEMI5"/>
    <property type="match status" value="1"/>
</dbReference>
<name>A0A6A6GN26_9PEZI</name>
<evidence type="ECO:0000256" key="8">
    <source>
        <dbReference type="SAM" id="MobiDB-lite"/>
    </source>
</evidence>
<feature type="region of interest" description="Disordered" evidence="8">
    <location>
        <begin position="864"/>
        <end position="888"/>
    </location>
</feature>
<feature type="compositionally biased region" description="Low complexity" evidence="8">
    <location>
        <begin position="410"/>
        <end position="430"/>
    </location>
</feature>
<dbReference type="SUPFAM" id="SSF50978">
    <property type="entry name" value="WD40 repeat-like"/>
    <property type="match status" value="1"/>
</dbReference>
<dbReference type="GO" id="GO:0045944">
    <property type="term" value="P:positive regulation of transcription by RNA polymerase II"/>
    <property type="evidence" value="ECO:0007669"/>
    <property type="project" value="TreeGrafter"/>
</dbReference>
<dbReference type="EMBL" id="ML992502">
    <property type="protein sequence ID" value="KAF2226979.1"/>
    <property type="molecule type" value="Genomic_DNA"/>
</dbReference>
<dbReference type="InterPro" id="IPR036322">
    <property type="entry name" value="WD40_repeat_dom_sf"/>
</dbReference>
<dbReference type="InterPro" id="IPR015943">
    <property type="entry name" value="WD40/YVTN_repeat-like_dom_sf"/>
</dbReference>
<feature type="region of interest" description="Disordered" evidence="8">
    <location>
        <begin position="348"/>
        <end position="473"/>
    </location>
</feature>
<evidence type="ECO:0000313" key="10">
    <source>
        <dbReference type="EMBL" id="KAF2226979.1"/>
    </source>
</evidence>
<feature type="compositionally biased region" description="Basic and acidic residues" evidence="8">
    <location>
        <begin position="791"/>
        <end position="800"/>
    </location>
</feature>
<feature type="region of interest" description="Disordered" evidence="8">
    <location>
        <begin position="1404"/>
        <end position="1733"/>
    </location>
</feature>
<dbReference type="Proteomes" id="UP000799538">
    <property type="component" value="Unassembled WGS sequence"/>
</dbReference>
<feature type="domain" description="Gem-associated protein 5 TPR" evidence="9">
    <location>
        <begin position="535"/>
        <end position="686"/>
    </location>
</feature>
<dbReference type="GO" id="GO:0005634">
    <property type="term" value="C:nucleus"/>
    <property type="evidence" value="ECO:0007669"/>
    <property type="project" value="UniProtKB-SubCell"/>
</dbReference>
<proteinExistence type="predicted"/>
<dbReference type="PANTHER" id="PTHR15528">
    <property type="entry name" value="PEROXISOME PROLIFERATOR ACTIVATED RECEPTOR GAMMA COACTIVATOR 1 PGC-1 -RELATED"/>
    <property type="match status" value="1"/>
</dbReference>
<comment type="subcellular location">
    <subcellularLocation>
        <location evidence="1">Nucleus</location>
    </subcellularLocation>
</comment>
<feature type="compositionally biased region" description="Polar residues" evidence="8">
    <location>
        <begin position="1631"/>
        <end position="1642"/>
    </location>
</feature>
<feature type="coiled-coil region" evidence="7">
    <location>
        <begin position="1168"/>
        <end position="1195"/>
    </location>
</feature>
<evidence type="ECO:0000256" key="5">
    <source>
        <dbReference type="ARBA" id="ARBA00023163"/>
    </source>
</evidence>
<reference evidence="11" key="1">
    <citation type="journal article" date="2020" name="Stud. Mycol.">
        <title>101 Dothideomycetes genomes: A test case for predicting lifestyles and emergence of pathogens.</title>
        <authorList>
            <person name="Haridas S."/>
            <person name="Albert R."/>
            <person name="Binder M."/>
            <person name="Bloem J."/>
            <person name="LaButti K."/>
            <person name="Salamov A."/>
            <person name="Andreopoulos B."/>
            <person name="Baker S."/>
            <person name="Barry K."/>
            <person name="Bills G."/>
            <person name="Bluhm B."/>
            <person name="Cannon C."/>
            <person name="Castanera R."/>
            <person name="Culley D."/>
            <person name="Daum C."/>
            <person name="Ezra D."/>
            <person name="Gonzalez J."/>
            <person name="Henrissat B."/>
            <person name="Kuo A."/>
            <person name="Liang C."/>
            <person name="Lipzen A."/>
            <person name="Lutzoni F."/>
            <person name="Magnuson J."/>
            <person name="Mondo S."/>
            <person name="Nolan M."/>
            <person name="Ohm R."/>
            <person name="Pangilinan J."/>
            <person name="Park H.-J."/>
            <person name="Ramirez L."/>
            <person name="Alfaro M."/>
            <person name="Sun H."/>
            <person name="Tritt A."/>
            <person name="Yoshinaga Y."/>
            <person name="Zwiers L.-H."/>
            <person name="Turgeon B."/>
            <person name="Goodwin S."/>
            <person name="Spatafora J."/>
            <person name="Crous P."/>
            <person name="Grigoriev I."/>
        </authorList>
    </citation>
    <scope>NUCLEOTIDE SEQUENCE [LARGE SCALE GENOMIC DNA]</scope>
    <source>
        <strain evidence="11">CECT 20119</strain>
    </source>
</reference>
<feature type="compositionally biased region" description="Polar residues" evidence="8">
    <location>
        <begin position="1558"/>
        <end position="1583"/>
    </location>
</feature>
<feature type="compositionally biased region" description="Basic and acidic residues" evidence="8">
    <location>
        <begin position="391"/>
        <end position="408"/>
    </location>
</feature>
<feature type="region of interest" description="Disordered" evidence="8">
    <location>
        <begin position="1"/>
        <end position="31"/>
    </location>
</feature>
<accession>A0A6A6GN26</accession>
<feature type="compositionally biased region" description="Low complexity" evidence="8">
    <location>
        <begin position="1"/>
        <end position="16"/>
    </location>
</feature>
<evidence type="ECO:0000256" key="6">
    <source>
        <dbReference type="ARBA" id="ARBA00023242"/>
    </source>
</evidence>
<organism evidence="10 11">
    <name type="scientific">Elsinoe ampelina</name>
    <dbReference type="NCBI Taxonomy" id="302913"/>
    <lineage>
        <taxon>Eukaryota</taxon>
        <taxon>Fungi</taxon>
        <taxon>Dikarya</taxon>
        <taxon>Ascomycota</taxon>
        <taxon>Pezizomycotina</taxon>
        <taxon>Dothideomycetes</taxon>
        <taxon>Dothideomycetidae</taxon>
        <taxon>Myriangiales</taxon>
        <taxon>Elsinoaceae</taxon>
        <taxon>Elsinoe</taxon>
    </lineage>
</organism>
<protein>
    <recommendedName>
        <fullName evidence="9">Gem-associated protein 5 TPR domain-containing protein</fullName>
    </recommendedName>
</protein>
<dbReference type="Gene3D" id="2.130.10.10">
    <property type="entry name" value="YVTN repeat-like/Quinoprotein amine dehydrogenase"/>
    <property type="match status" value="1"/>
</dbReference>
<keyword evidence="5" id="KW-0804">Transcription</keyword>
<evidence type="ECO:0000259" key="9">
    <source>
        <dbReference type="Pfam" id="PF23774"/>
    </source>
</evidence>
<keyword evidence="3" id="KW-0694">RNA-binding</keyword>
<feature type="compositionally biased region" description="Basic and acidic residues" evidence="8">
    <location>
        <begin position="1065"/>
        <end position="1085"/>
    </location>
</feature>